<accession>A0A1J5RZ90</accession>
<proteinExistence type="predicted"/>
<dbReference type="AlphaFoldDB" id="A0A1J5RZ90"/>
<sequence length="48" mass="5085">MNTAVLRDIKKAGQLTGLLSIKALAQRKNSKLGNVVAGARFELATFGL</sequence>
<protein>
    <submittedName>
        <fullName evidence="1">Uncharacterized protein</fullName>
    </submittedName>
</protein>
<evidence type="ECO:0000313" key="1">
    <source>
        <dbReference type="EMBL" id="OIQ94835.1"/>
    </source>
</evidence>
<comment type="caution">
    <text evidence="1">The sequence shown here is derived from an EMBL/GenBank/DDBJ whole genome shotgun (WGS) entry which is preliminary data.</text>
</comment>
<gene>
    <name evidence="1" type="ORF">GALL_231900</name>
</gene>
<name>A0A1J5RZ90_9ZZZZ</name>
<dbReference type="EMBL" id="MLJW01000178">
    <property type="protein sequence ID" value="OIQ94835.1"/>
    <property type="molecule type" value="Genomic_DNA"/>
</dbReference>
<organism evidence="1">
    <name type="scientific">mine drainage metagenome</name>
    <dbReference type="NCBI Taxonomy" id="410659"/>
    <lineage>
        <taxon>unclassified sequences</taxon>
        <taxon>metagenomes</taxon>
        <taxon>ecological metagenomes</taxon>
    </lineage>
</organism>
<reference evidence="1" key="1">
    <citation type="submission" date="2016-10" db="EMBL/GenBank/DDBJ databases">
        <title>Sequence of Gallionella enrichment culture.</title>
        <authorList>
            <person name="Poehlein A."/>
            <person name="Muehling M."/>
            <person name="Daniel R."/>
        </authorList>
    </citation>
    <scope>NUCLEOTIDE SEQUENCE</scope>
</reference>